<evidence type="ECO:0000313" key="4">
    <source>
        <dbReference type="Proteomes" id="UP001597301"/>
    </source>
</evidence>
<feature type="region of interest" description="Disordered" evidence="1">
    <location>
        <begin position="30"/>
        <end position="56"/>
    </location>
</feature>
<reference evidence="4" key="1">
    <citation type="journal article" date="2019" name="Int. J. Syst. Evol. Microbiol.">
        <title>The Global Catalogue of Microorganisms (GCM) 10K type strain sequencing project: providing services to taxonomists for standard genome sequencing and annotation.</title>
        <authorList>
            <consortium name="The Broad Institute Genomics Platform"/>
            <consortium name="The Broad Institute Genome Sequencing Center for Infectious Disease"/>
            <person name="Wu L."/>
            <person name="Ma J."/>
        </authorList>
    </citation>
    <scope>NUCLEOTIDE SEQUENCE [LARGE SCALE GENOMIC DNA]</scope>
    <source>
        <strain evidence="4">CGMCC 1.12295</strain>
    </source>
</reference>
<feature type="signal peptide" evidence="2">
    <location>
        <begin position="1"/>
        <end position="20"/>
    </location>
</feature>
<evidence type="ECO:0000313" key="3">
    <source>
        <dbReference type="EMBL" id="MFD1708642.1"/>
    </source>
</evidence>
<gene>
    <name evidence="3" type="ORF">ACFSCZ_18375</name>
</gene>
<dbReference type="PROSITE" id="PS51257">
    <property type="entry name" value="PROKAR_LIPOPROTEIN"/>
    <property type="match status" value="1"/>
</dbReference>
<proteinExistence type="predicted"/>
<dbReference type="RefSeq" id="WP_380776163.1">
    <property type="nucleotide sequence ID" value="NZ_JBHUEO010000113.1"/>
</dbReference>
<dbReference type="EMBL" id="JBHUEO010000113">
    <property type="protein sequence ID" value="MFD1708642.1"/>
    <property type="molecule type" value="Genomic_DNA"/>
</dbReference>
<accession>A0ABW4KNE5</accession>
<dbReference type="Pfam" id="PF09580">
    <property type="entry name" value="Spore_YhcN_YlaJ"/>
    <property type="match status" value="1"/>
</dbReference>
<feature type="region of interest" description="Disordered" evidence="1">
    <location>
        <begin position="171"/>
        <end position="214"/>
    </location>
</feature>
<feature type="chain" id="PRO_5045143570" evidence="2">
    <location>
        <begin position="21"/>
        <end position="214"/>
    </location>
</feature>
<keyword evidence="2" id="KW-0732">Signal</keyword>
<protein>
    <submittedName>
        <fullName evidence="3">YhcN/YlaJ family sporulation lipoprotein</fullName>
    </submittedName>
</protein>
<sequence>MKKTFIPAILLSGMVLGACAANEDHELAERNDGVYQESGNTLNRDDRNDLYNPSNNDTNYGFVREVKSPVPGDTAEIGKEDGINREKTAGMISKMVVALPNVHETSVVVTDAEVLISYKIDQADNKSRFETADQVKKTAMSVVPRWYHVYVSDDPALRQYVENIGSMDPYSADKNTAVQDTVRMMKESSPQGRPMSDLENENGETKEDRIKQSR</sequence>
<dbReference type="InterPro" id="IPR019076">
    <property type="entry name" value="Spore_lipoprot_YhcN/YlaJ-like"/>
</dbReference>
<keyword evidence="3" id="KW-0449">Lipoprotein</keyword>
<organism evidence="3 4">
    <name type="scientific">Siminovitchia sediminis</name>
    <dbReference type="NCBI Taxonomy" id="1274353"/>
    <lineage>
        <taxon>Bacteria</taxon>
        <taxon>Bacillati</taxon>
        <taxon>Bacillota</taxon>
        <taxon>Bacilli</taxon>
        <taxon>Bacillales</taxon>
        <taxon>Bacillaceae</taxon>
        <taxon>Siminovitchia</taxon>
    </lineage>
</organism>
<dbReference type="Proteomes" id="UP001597301">
    <property type="component" value="Unassembled WGS sequence"/>
</dbReference>
<comment type="caution">
    <text evidence="3">The sequence shown here is derived from an EMBL/GenBank/DDBJ whole genome shotgun (WGS) entry which is preliminary data.</text>
</comment>
<keyword evidence="4" id="KW-1185">Reference proteome</keyword>
<evidence type="ECO:0000256" key="1">
    <source>
        <dbReference type="SAM" id="MobiDB-lite"/>
    </source>
</evidence>
<evidence type="ECO:0000256" key="2">
    <source>
        <dbReference type="SAM" id="SignalP"/>
    </source>
</evidence>
<feature type="compositionally biased region" description="Basic and acidic residues" evidence="1">
    <location>
        <begin position="203"/>
        <end position="214"/>
    </location>
</feature>
<name>A0ABW4KNE5_9BACI</name>